<dbReference type="Gene3D" id="3.80.10.10">
    <property type="entry name" value="Ribonuclease Inhibitor"/>
    <property type="match status" value="1"/>
</dbReference>
<protein>
    <submittedName>
        <fullName evidence="1">Uncharacterized protein</fullName>
    </submittedName>
</protein>
<proteinExistence type="predicted"/>
<dbReference type="PANTHER" id="PTHR23119">
    <property type="entry name" value="DISCS LARGE"/>
    <property type="match status" value="1"/>
</dbReference>
<dbReference type="GO" id="GO:0019901">
    <property type="term" value="F:protein kinase binding"/>
    <property type="evidence" value="ECO:0007669"/>
    <property type="project" value="TreeGrafter"/>
</dbReference>
<dbReference type="GO" id="GO:0043113">
    <property type="term" value="P:receptor clustering"/>
    <property type="evidence" value="ECO:0007669"/>
    <property type="project" value="TreeGrafter"/>
</dbReference>
<dbReference type="GO" id="GO:0045211">
    <property type="term" value="C:postsynaptic membrane"/>
    <property type="evidence" value="ECO:0007669"/>
    <property type="project" value="TreeGrafter"/>
</dbReference>
<reference evidence="1" key="1">
    <citation type="submission" date="2020-11" db="EMBL/GenBank/DDBJ databases">
        <authorList>
            <person name="Tran Van P."/>
        </authorList>
    </citation>
    <scope>NUCLEOTIDE SEQUENCE</scope>
</reference>
<dbReference type="GO" id="GO:0014069">
    <property type="term" value="C:postsynaptic density"/>
    <property type="evidence" value="ECO:0007669"/>
    <property type="project" value="TreeGrafter"/>
</dbReference>
<gene>
    <name evidence="1" type="ORF">TTEB3V08_LOCUS5067</name>
</gene>
<dbReference type="SUPFAM" id="SSF52058">
    <property type="entry name" value="L domain-like"/>
    <property type="match status" value="1"/>
</dbReference>
<dbReference type="GO" id="GO:0098609">
    <property type="term" value="P:cell-cell adhesion"/>
    <property type="evidence" value="ECO:0007669"/>
    <property type="project" value="TreeGrafter"/>
</dbReference>
<sequence>MQNDFVGNKLFWKWVKRTKQGAQEKTYGIQNEHEIGSCSNLTIISVRNNRLQEVPAELGHLPSIRMINLSENLLCNLPVSILKLSHLTALWLSNNQNTPLVTLHKEIDKETGQTVCVNFMLPQTIQDRYYPKGQLTIQMRSTLLVHTHTYGLRQKQLKINLVAFFGLPLHIPRNCEQCQNMFETCNKVQRGHHESAKNKRVEILREDISLSPLRGRLSSPESPRGPELDRFLVDEVVPLLGELVSPESSDVQIKEAKNSITWQNNATASSRPSENSSVHASGDRPIIREAKFVRHINSASLLQHAEKVNFIEPTSLQSQLLLVDSEYFKNQRLNIDPKTEQPLQPPPYHIAAAYSKQAIWFEHPPNCAKDSKLLRVPSSSESLHKAFVVGGE</sequence>
<dbReference type="GO" id="GO:0098968">
    <property type="term" value="P:neurotransmitter receptor transport postsynaptic membrane to endosome"/>
    <property type="evidence" value="ECO:0007669"/>
    <property type="project" value="TreeGrafter"/>
</dbReference>
<dbReference type="GO" id="GO:0098887">
    <property type="term" value="P:neurotransmitter receptor transport, endosome to postsynaptic membrane"/>
    <property type="evidence" value="ECO:0007669"/>
    <property type="project" value="TreeGrafter"/>
</dbReference>
<name>A0A7R9NUP8_9NEOP</name>
<dbReference type="EMBL" id="OE001546">
    <property type="protein sequence ID" value="CAD7457057.1"/>
    <property type="molecule type" value="Genomic_DNA"/>
</dbReference>
<dbReference type="GO" id="GO:0016323">
    <property type="term" value="C:basolateral plasma membrane"/>
    <property type="evidence" value="ECO:0007669"/>
    <property type="project" value="TreeGrafter"/>
</dbReference>
<dbReference type="InterPro" id="IPR001611">
    <property type="entry name" value="Leu-rich_rpt"/>
</dbReference>
<dbReference type="AlphaFoldDB" id="A0A7R9NUP8"/>
<dbReference type="PANTHER" id="PTHR23119:SF50">
    <property type="entry name" value="PDZ DOMAIN-CONTAINING PROTEIN"/>
    <property type="match status" value="1"/>
</dbReference>
<evidence type="ECO:0000313" key="1">
    <source>
        <dbReference type="EMBL" id="CAD7457057.1"/>
    </source>
</evidence>
<dbReference type="Pfam" id="PF13855">
    <property type="entry name" value="LRR_8"/>
    <property type="match status" value="1"/>
</dbReference>
<dbReference type="InterPro" id="IPR032675">
    <property type="entry name" value="LRR_dom_sf"/>
</dbReference>
<organism evidence="1">
    <name type="scientific">Timema tahoe</name>
    <dbReference type="NCBI Taxonomy" id="61484"/>
    <lineage>
        <taxon>Eukaryota</taxon>
        <taxon>Metazoa</taxon>
        <taxon>Ecdysozoa</taxon>
        <taxon>Arthropoda</taxon>
        <taxon>Hexapoda</taxon>
        <taxon>Insecta</taxon>
        <taxon>Pterygota</taxon>
        <taxon>Neoptera</taxon>
        <taxon>Polyneoptera</taxon>
        <taxon>Phasmatodea</taxon>
        <taxon>Timematodea</taxon>
        <taxon>Timematoidea</taxon>
        <taxon>Timematidae</taxon>
        <taxon>Timema</taxon>
    </lineage>
</organism>
<dbReference type="GO" id="GO:0045197">
    <property type="term" value="P:establishment or maintenance of epithelial cell apical/basal polarity"/>
    <property type="evidence" value="ECO:0007669"/>
    <property type="project" value="TreeGrafter"/>
</dbReference>
<dbReference type="GO" id="GO:0005912">
    <property type="term" value="C:adherens junction"/>
    <property type="evidence" value="ECO:0007669"/>
    <property type="project" value="TreeGrafter"/>
</dbReference>
<accession>A0A7R9NUP8</accession>
<dbReference type="InterPro" id="IPR050614">
    <property type="entry name" value="Synaptic_Scaffolding_LAP-MAGUK"/>
</dbReference>